<dbReference type="AlphaFoldDB" id="A0A9W9Q2J8"/>
<evidence type="ECO:0000259" key="2">
    <source>
        <dbReference type="Pfam" id="PF13460"/>
    </source>
</evidence>
<comment type="similarity">
    <text evidence="1">Belongs to the avfA family.</text>
</comment>
<organism evidence="3 4">
    <name type="scientific">Penicillium brevicompactum</name>
    <dbReference type="NCBI Taxonomy" id="5074"/>
    <lineage>
        <taxon>Eukaryota</taxon>
        <taxon>Fungi</taxon>
        <taxon>Dikarya</taxon>
        <taxon>Ascomycota</taxon>
        <taxon>Pezizomycotina</taxon>
        <taxon>Eurotiomycetes</taxon>
        <taxon>Eurotiomycetidae</taxon>
        <taxon>Eurotiales</taxon>
        <taxon>Aspergillaceae</taxon>
        <taxon>Penicillium</taxon>
    </lineage>
</organism>
<evidence type="ECO:0000256" key="1">
    <source>
        <dbReference type="ARBA" id="ARBA00038376"/>
    </source>
</evidence>
<reference evidence="3" key="1">
    <citation type="submission" date="2022-12" db="EMBL/GenBank/DDBJ databases">
        <authorList>
            <person name="Petersen C."/>
        </authorList>
    </citation>
    <scope>NUCLEOTIDE SEQUENCE</scope>
    <source>
        <strain evidence="3">IBT 35673</strain>
    </source>
</reference>
<evidence type="ECO:0000313" key="3">
    <source>
        <dbReference type="EMBL" id="KAJ5322343.1"/>
    </source>
</evidence>
<sequence>MQMPPETKTVLFLGASTGIGQSALKHTLAAGHRCVALCRDPSKLEKIFPSDSSANLKIIRGNAHDVAAVARCLQTDKRVVDVVVTTIGAKPVPLKLTVDDPDVCKKGAATLLEALAQLRHSGITGAPHIIACSTAGFSRFGRNIPLAMIPIYALFVKVPGEDKVVMEDRIAESGESFTIIRPSHLIDGESSKPIRVGIEDPTNGPVSDVVGYSISREDAGRWLANNLVLQIDAKYLNKNVLITY</sequence>
<dbReference type="InterPro" id="IPR051606">
    <property type="entry name" value="Polyketide_Oxido-like"/>
</dbReference>
<dbReference type="SUPFAM" id="SSF51735">
    <property type="entry name" value="NAD(P)-binding Rossmann-fold domains"/>
    <property type="match status" value="1"/>
</dbReference>
<dbReference type="InterPro" id="IPR016040">
    <property type="entry name" value="NAD(P)-bd_dom"/>
</dbReference>
<dbReference type="Pfam" id="PF13460">
    <property type="entry name" value="NAD_binding_10"/>
    <property type="match status" value="1"/>
</dbReference>
<accession>A0A9W9Q2J8</accession>
<comment type="caution">
    <text evidence="3">The sequence shown here is derived from an EMBL/GenBank/DDBJ whole genome shotgun (WGS) entry which is preliminary data.</text>
</comment>
<evidence type="ECO:0000313" key="4">
    <source>
        <dbReference type="Proteomes" id="UP001147695"/>
    </source>
</evidence>
<name>A0A9W9Q2J8_PENBR</name>
<reference evidence="3" key="2">
    <citation type="journal article" date="2023" name="IMA Fungus">
        <title>Comparative genomic study of the Penicillium genus elucidates a diverse pangenome and 15 lateral gene transfer events.</title>
        <authorList>
            <person name="Petersen C."/>
            <person name="Sorensen T."/>
            <person name="Nielsen M.R."/>
            <person name="Sondergaard T.E."/>
            <person name="Sorensen J.L."/>
            <person name="Fitzpatrick D.A."/>
            <person name="Frisvad J.C."/>
            <person name="Nielsen K.L."/>
        </authorList>
    </citation>
    <scope>NUCLEOTIDE SEQUENCE</scope>
    <source>
        <strain evidence="3">IBT 35673</strain>
    </source>
</reference>
<dbReference type="GO" id="GO:0042602">
    <property type="term" value="F:riboflavin reductase (NADPH) activity"/>
    <property type="evidence" value="ECO:0007669"/>
    <property type="project" value="TreeGrafter"/>
</dbReference>
<dbReference type="GO" id="GO:0004074">
    <property type="term" value="F:biliverdin reductase [NAD(P)H] activity"/>
    <property type="evidence" value="ECO:0007669"/>
    <property type="project" value="TreeGrafter"/>
</dbReference>
<dbReference type="PANTHER" id="PTHR43355">
    <property type="entry name" value="FLAVIN REDUCTASE (NADPH)"/>
    <property type="match status" value="1"/>
</dbReference>
<dbReference type="Proteomes" id="UP001147695">
    <property type="component" value="Unassembled WGS sequence"/>
</dbReference>
<proteinExistence type="inferred from homology"/>
<dbReference type="EMBL" id="JAPZBQ010000006">
    <property type="protein sequence ID" value="KAJ5322343.1"/>
    <property type="molecule type" value="Genomic_DNA"/>
</dbReference>
<dbReference type="Gene3D" id="3.40.50.720">
    <property type="entry name" value="NAD(P)-binding Rossmann-like Domain"/>
    <property type="match status" value="1"/>
</dbReference>
<dbReference type="PANTHER" id="PTHR43355:SF2">
    <property type="entry name" value="FLAVIN REDUCTASE (NADPH)"/>
    <property type="match status" value="1"/>
</dbReference>
<feature type="domain" description="NAD(P)-binding" evidence="2">
    <location>
        <begin position="14"/>
        <end position="225"/>
    </location>
</feature>
<protein>
    <recommendedName>
        <fullName evidence="2">NAD(P)-binding domain-containing protein</fullName>
    </recommendedName>
</protein>
<dbReference type="InterPro" id="IPR036291">
    <property type="entry name" value="NAD(P)-bd_dom_sf"/>
</dbReference>
<gene>
    <name evidence="3" type="ORF">N7452_010632</name>
</gene>